<evidence type="ECO:0000256" key="3">
    <source>
        <dbReference type="ARBA" id="ARBA00004729"/>
    </source>
</evidence>
<dbReference type="PANTHER" id="PTHR43345">
    <property type="entry name" value="3-ISOPROPYLMALATE DEHYDRATASE SMALL SUBUNIT 2-RELATED-RELATED"/>
    <property type="match status" value="1"/>
</dbReference>
<dbReference type="InterPro" id="IPR004431">
    <property type="entry name" value="3-IsopropMal_deHydase_ssu"/>
</dbReference>
<dbReference type="AlphaFoldDB" id="A0A830G9N1"/>
<evidence type="ECO:0000256" key="7">
    <source>
        <dbReference type="ARBA" id="ARBA00011998"/>
    </source>
</evidence>
<accession>A0A830G9N1</accession>
<comment type="catalytic activity">
    <reaction evidence="1">
        <text>(2R,3S)-3-isopropylmalate = (2S)-2-isopropylmalate</text>
        <dbReference type="Rhea" id="RHEA:32287"/>
        <dbReference type="ChEBI" id="CHEBI:1178"/>
        <dbReference type="ChEBI" id="CHEBI:35121"/>
        <dbReference type="EC" id="4.2.1.33"/>
    </reaction>
</comment>
<evidence type="ECO:0000256" key="10">
    <source>
        <dbReference type="ARBA" id="ARBA00023239"/>
    </source>
</evidence>
<keyword evidence="8" id="KW-0432">Leucine biosynthesis</keyword>
<dbReference type="GO" id="GO:0009316">
    <property type="term" value="C:3-isopropylmalate dehydratase complex"/>
    <property type="evidence" value="ECO:0007669"/>
    <property type="project" value="InterPro"/>
</dbReference>
<gene>
    <name evidence="14" type="primary">leuD</name>
    <name evidence="14" type="ORF">GCM10009021_13880</name>
</gene>
<dbReference type="Pfam" id="PF00694">
    <property type="entry name" value="Aconitase_C"/>
    <property type="match status" value="1"/>
</dbReference>
<dbReference type="InterPro" id="IPR015928">
    <property type="entry name" value="Aconitase/3IPM_dehydase_swvl"/>
</dbReference>
<feature type="compositionally biased region" description="Acidic residues" evidence="12">
    <location>
        <begin position="1"/>
        <end position="13"/>
    </location>
</feature>
<dbReference type="EC" id="4.2.1.33" evidence="7"/>
<dbReference type="EMBL" id="BMOQ01000004">
    <property type="protein sequence ID" value="GGN14806.1"/>
    <property type="molecule type" value="Genomic_DNA"/>
</dbReference>
<evidence type="ECO:0000256" key="6">
    <source>
        <dbReference type="ARBA" id="ARBA00011271"/>
    </source>
</evidence>
<feature type="region of interest" description="Disordered" evidence="12">
    <location>
        <begin position="1"/>
        <end position="23"/>
    </location>
</feature>
<comment type="pathway">
    <text evidence="3">Amino-acid biosynthesis; L-leucine biosynthesis; L-leucine from 3-methyl-2-oxobutanoate: step 2/4.</text>
</comment>
<keyword evidence="15" id="KW-1185">Reference proteome</keyword>
<evidence type="ECO:0000256" key="5">
    <source>
        <dbReference type="ARBA" id="ARBA00009869"/>
    </source>
</evidence>
<evidence type="ECO:0000313" key="15">
    <source>
        <dbReference type="Proteomes" id="UP000608850"/>
    </source>
</evidence>
<protein>
    <recommendedName>
        <fullName evidence="7">3-isopropylmalate dehydratase</fullName>
        <ecNumber evidence="7">4.2.1.33</ecNumber>
    </recommendedName>
</protein>
<dbReference type="Gene3D" id="3.20.19.10">
    <property type="entry name" value="Aconitase, domain 4"/>
    <property type="match status" value="1"/>
</dbReference>
<evidence type="ECO:0000256" key="2">
    <source>
        <dbReference type="ARBA" id="ARBA00002695"/>
    </source>
</evidence>
<comment type="caution">
    <text evidence="14">The sequence shown here is derived from an EMBL/GenBank/DDBJ whole genome shotgun (WGS) entry which is preliminary data.</text>
</comment>
<dbReference type="NCBIfam" id="NF002458">
    <property type="entry name" value="PRK01641.1"/>
    <property type="match status" value="1"/>
</dbReference>
<dbReference type="SUPFAM" id="SSF52016">
    <property type="entry name" value="LeuD/IlvD-like"/>
    <property type="match status" value="1"/>
</dbReference>
<evidence type="ECO:0000256" key="11">
    <source>
        <dbReference type="ARBA" id="ARBA00023304"/>
    </source>
</evidence>
<comment type="function">
    <text evidence="2">Catalyzes the isomerization between 2-isopropylmalate and 3-isopropylmalate, via the formation of 2-isopropylmaleate.</text>
</comment>
<comment type="subunit">
    <text evidence="6">Heterodimer of LeuC and LeuD.</text>
</comment>
<dbReference type="GO" id="GO:0009098">
    <property type="term" value="P:L-leucine biosynthetic process"/>
    <property type="evidence" value="ECO:0007669"/>
    <property type="project" value="UniProtKB-UniPathway"/>
</dbReference>
<keyword evidence="9" id="KW-0028">Amino-acid biosynthesis</keyword>
<dbReference type="UniPathway" id="UPA00048">
    <property type="reaction ID" value="UER00071"/>
</dbReference>
<comment type="similarity">
    <text evidence="5">Belongs to the LeuD family. LeuD type 2 subfamily.</text>
</comment>
<comment type="similarity">
    <text evidence="4">Belongs to the LeuD family. LeuD type 1 subfamily.</text>
</comment>
<dbReference type="NCBIfam" id="TIGR00171">
    <property type="entry name" value="leuD"/>
    <property type="match status" value="1"/>
</dbReference>
<evidence type="ECO:0000256" key="4">
    <source>
        <dbReference type="ARBA" id="ARBA00009845"/>
    </source>
</evidence>
<evidence type="ECO:0000313" key="14">
    <source>
        <dbReference type="EMBL" id="GGN14806.1"/>
    </source>
</evidence>
<keyword evidence="11" id="KW-0100">Branched-chain amino acid biosynthesis</keyword>
<dbReference type="Proteomes" id="UP000608850">
    <property type="component" value="Unassembled WGS sequence"/>
</dbReference>
<name>A0A830G9N1_9EURY</name>
<dbReference type="CDD" id="cd01577">
    <property type="entry name" value="IPMI_Swivel"/>
    <property type="match status" value="1"/>
</dbReference>
<evidence type="ECO:0000256" key="9">
    <source>
        <dbReference type="ARBA" id="ARBA00022605"/>
    </source>
</evidence>
<evidence type="ECO:0000256" key="1">
    <source>
        <dbReference type="ARBA" id="ARBA00000491"/>
    </source>
</evidence>
<organism evidence="14 15">
    <name type="scientific">Halarchaeum nitratireducens</name>
    <dbReference type="NCBI Taxonomy" id="489913"/>
    <lineage>
        <taxon>Archaea</taxon>
        <taxon>Methanobacteriati</taxon>
        <taxon>Methanobacteriota</taxon>
        <taxon>Stenosarchaea group</taxon>
        <taxon>Halobacteria</taxon>
        <taxon>Halobacteriales</taxon>
        <taxon>Halobacteriaceae</taxon>
    </lineage>
</organism>
<dbReference type="PANTHER" id="PTHR43345:SF5">
    <property type="entry name" value="3-ISOPROPYLMALATE DEHYDRATASE SMALL SUBUNIT"/>
    <property type="match status" value="1"/>
</dbReference>
<keyword evidence="10" id="KW-0456">Lyase</keyword>
<dbReference type="RefSeq" id="WP_188877976.1">
    <property type="nucleotide sequence ID" value="NZ_BMOQ01000004.1"/>
</dbReference>
<dbReference type="InterPro" id="IPR033940">
    <property type="entry name" value="IPMI_Swivel"/>
</dbReference>
<sequence>MSDVEEGPADTVEEVTGTGIPIRGNDIDTDQIIPARFMKVVTFDGLGEYAFFDQRFDDEDNQKNHPFNEERFQGANVLVVNSNFGCGSSREHAPQALMRWGIDAIVGESFAEIFAGNCLALGIPTLTADHESINALQQWVDDHPDEELHVDVVRETVEYGSNELNATVDKAQHKALVEGVWDTTALMEANAAATRDVAESLPYIESESLPRVESDD</sequence>
<dbReference type="GO" id="GO:0003861">
    <property type="term" value="F:3-isopropylmalate dehydratase activity"/>
    <property type="evidence" value="ECO:0007669"/>
    <property type="project" value="UniProtKB-EC"/>
</dbReference>
<proteinExistence type="inferred from homology"/>
<evidence type="ECO:0000259" key="13">
    <source>
        <dbReference type="Pfam" id="PF00694"/>
    </source>
</evidence>
<feature type="domain" description="Aconitase A/isopropylmalate dehydratase small subunit swivel" evidence="13">
    <location>
        <begin position="12"/>
        <end position="128"/>
    </location>
</feature>
<dbReference type="InterPro" id="IPR050075">
    <property type="entry name" value="LeuD"/>
</dbReference>
<dbReference type="InterPro" id="IPR000573">
    <property type="entry name" value="AconitaseA/IPMdHydase_ssu_swvl"/>
</dbReference>
<evidence type="ECO:0000256" key="8">
    <source>
        <dbReference type="ARBA" id="ARBA00022430"/>
    </source>
</evidence>
<evidence type="ECO:0000256" key="12">
    <source>
        <dbReference type="SAM" id="MobiDB-lite"/>
    </source>
</evidence>
<reference evidence="14 15" key="1">
    <citation type="journal article" date="2019" name="Int. J. Syst. Evol. Microbiol.">
        <title>The Global Catalogue of Microorganisms (GCM) 10K type strain sequencing project: providing services to taxonomists for standard genome sequencing and annotation.</title>
        <authorList>
            <consortium name="The Broad Institute Genomics Platform"/>
            <consortium name="The Broad Institute Genome Sequencing Center for Infectious Disease"/>
            <person name="Wu L."/>
            <person name="Ma J."/>
        </authorList>
    </citation>
    <scope>NUCLEOTIDE SEQUENCE [LARGE SCALE GENOMIC DNA]</scope>
    <source>
        <strain evidence="14 15">JCM 16331</strain>
    </source>
</reference>
<dbReference type="OrthoDB" id="6505at2157"/>